<keyword evidence="3" id="KW-0444">Lipid biosynthesis</keyword>
<sequence length="481" mass="52830">MLDPVHDLWRWLLSVPHLGLYLAAGWFAYLVLLGGWIVLQKRAPVATLGWLLGLAALPYAGFLVYLVLGPQRIKRHRLRRARAHVALPPAGATAAGGEPAELMVLAQATTGLPLTTARDVRLLVDGATTYDAILDAVRQARQHVHLEYYIFAADRSGTALRDALVERARAGIAVRLLLDAVGSGATPRRFFAPLQDAGGEVAWFHPMRFGRIWKRTWLNLRSHRKIVVVDGHVAFTGGINITDEENERLRPDAYRDLHLRIEGDAVRALQLLFVEDWAYASGQRDFISSVAQAMPPPQPGPIAAQVLGSGPDSPWEAIHRLHVGAIHAASRRVWLVTPYFVPGEAAMMALTSAALGGLDVRILVPRRSDSLLVTWAARSYFDDLIAAGARVYEYGPRMLHTKALLVDDALAIVGSANFDPRSFRLNFEVSVLFRDAGIAAALAHLVEGEFASAPRVRAERARPLWTVRLPEALARLLSPLL</sequence>
<keyword evidence="5 13" id="KW-0812">Transmembrane</keyword>
<evidence type="ECO:0000313" key="15">
    <source>
        <dbReference type="EMBL" id="MCJ0826281.1"/>
    </source>
</evidence>
<evidence type="ECO:0000313" key="16">
    <source>
        <dbReference type="Proteomes" id="UP001165423"/>
    </source>
</evidence>
<comment type="caution">
    <text evidence="15">The sequence shown here is derived from an EMBL/GenBank/DDBJ whole genome shotgun (WGS) entry which is preliminary data.</text>
</comment>
<protein>
    <recommendedName>
        <fullName evidence="12">Cardiolipin synthase</fullName>
        <ecNumber evidence="12">2.7.8.-</ecNumber>
    </recommendedName>
</protein>
<dbReference type="Pfam" id="PF13091">
    <property type="entry name" value="PLDc_2"/>
    <property type="match status" value="2"/>
</dbReference>
<name>A0ABT0A5Q6_9GAMM</name>
<dbReference type="CDD" id="cd09110">
    <property type="entry name" value="PLDc_CLS_1"/>
    <property type="match status" value="1"/>
</dbReference>
<evidence type="ECO:0000256" key="10">
    <source>
        <dbReference type="ARBA" id="ARBA00023209"/>
    </source>
</evidence>
<dbReference type="SUPFAM" id="SSF56024">
    <property type="entry name" value="Phospholipase D/nuclease"/>
    <property type="match status" value="2"/>
</dbReference>
<dbReference type="InterPro" id="IPR025202">
    <property type="entry name" value="PLD-like_dom"/>
</dbReference>
<evidence type="ECO:0000256" key="8">
    <source>
        <dbReference type="ARBA" id="ARBA00023098"/>
    </source>
</evidence>
<dbReference type="Pfam" id="PF13396">
    <property type="entry name" value="PLDc_N"/>
    <property type="match status" value="1"/>
</dbReference>
<dbReference type="SMART" id="SM00155">
    <property type="entry name" value="PLDc"/>
    <property type="match status" value="2"/>
</dbReference>
<feature type="domain" description="PLD phosphodiesterase" evidence="14">
    <location>
        <begin position="218"/>
        <end position="245"/>
    </location>
</feature>
<dbReference type="EMBL" id="JALGCL010000003">
    <property type="protein sequence ID" value="MCJ0826281.1"/>
    <property type="molecule type" value="Genomic_DNA"/>
</dbReference>
<feature type="domain" description="PLD phosphodiesterase" evidence="14">
    <location>
        <begin position="395"/>
        <end position="422"/>
    </location>
</feature>
<evidence type="ECO:0000256" key="3">
    <source>
        <dbReference type="ARBA" id="ARBA00022516"/>
    </source>
</evidence>
<accession>A0ABT0A5Q6</accession>
<reference evidence="15 16" key="1">
    <citation type="submission" date="2022-03" db="EMBL/GenBank/DDBJ databases">
        <title>Luteimonas soily sp. nov., a novel bacterium isolated from the soil.</title>
        <authorList>
            <person name="Zhang X."/>
        </authorList>
    </citation>
    <scope>NUCLEOTIDE SEQUENCE [LARGE SCALE GENOMIC DNA]</scope>
    <source>
        <strain evidence="15 16">50</strain>
    </source>
</reference>
<dbReference type="InterPro" id="IPR022924">
    <property type="entry name" value="Cardiolipin_synthase"/>
</dbReference>
<evidence type="ECO:0000256" key="4">
    <source>
        <dbReference type="ARBA" id="ARBA00022679"/>
    </source>
</evidence>
<keyword evidence="2" id="KW-1003">Cell membrane</keyword>
<dbReference type="PANTHER" id="PTHR21248:SF22">
    <property type="entry name" value="PHOSPHOLIPASE D"/>
    <property type="match status" value="1"/>
</dbReference>
<evidence type="ECO:0000259" key="14">
    <source>
        <dbReference type="PROSITE" id="PS50035"/>
    </source>
</evidence>
<keyword evidence="10" id="KW-0594">Phospholipid biosynthesis</keyword>
<keyword evidence="7 13" id="KW-1133">Transmembrane helix</keyword>
<organism evidence="15 16">
    <name type="scientific">Cognatiluteimonas sedimenti</name>
    <dbReference type="NCBI Taxonomy" id="2927791"/>
    <lineage>
        <taxon>Bacteria</taxon>
        <taxon>Pseudomonadati</taxon>
        <taxon>Pseudomonadota</taxon>
        <taxon>Gammaproteobacteria</taxon>
        <taxon>Lysobacterales</taxon>
        <taxon>Lysobacteraceae</taxon>
        <taxon>Cognatiluteimonas</taxon>
    </lineage>
</organism>
<dbReference type="Gene3D" id="3.30.870.10">
    <property type="entry name" value="Endonuclease Chain A"/>
    <property type="match status" value="2"/>
</dbReference>
<keyword evidence="8" id="KW-0443">Lipid metabolism</keyword>
<feature type="transmembrane region" description="Helical" evidence="13">
    <location>
        <begin position="46"/>
        <end position="68"/>
    </location>
</feature>
<evidence type="ECO:0000256" key="11">
    <source>
        <dbReference type="ARBA" id="ARBA00023264"/>
    </source>
</evidence>
<proteinExistence type="predicted"/>
<evidence type="ECO:0000256" key="2">
    <source>
        <dbReference type="ARBA" id="ARBA00022475"/>
    </source>
</evidence>
<dbReference type="PANTHER" id="PTHR21248">
    <property type="entry name" value="CARDIOLIPIN SYNTHASE"/>
    <property type="match status" value="1"/>
</dbReference>
<dbReference type="EC" id="2.7.8.-" evidence="12"/>
<gene>
    <name evidence="15" type="primary">cls</name>
    <name evidence="15" type="ORF">MQC88_10025</name>
</gene>
<evidence type="ECO:0000256" key="7">
    <source>
        <dbReference type="ARBA" id="ARBA00022989"/>
    </source>
</evidence>
<evidence type="ECO:0000256" key="6">
    <source>
        <dbReference type="ARBA" id="ARBA00022737"/>
    </source>
</evidence>
<evidence type="ECO:0000256" key="1">
    <source>
        <dbReference type="ARBA" id="ARBA00004651"/>
    </source>
</evidence>
<dbReference type="InterPro" id="IPR001736">
    <property type="entry name" value="PLipase_D/transphosphatidylase"/>
</dbReference>
<dbReference type="InterPro" id="IPR027379">
    <property type="entry name" value="CLS_N"/>
</dbReference>
<comment type="subcellular location">
    <subcellularLocation>
        <location evidence="1">Cell membrane</location>
        <topology evidence="1">Multi-pass membrane protein</topology>
    </subcellularLocation>
</comment>
<dbReference type="RefSeq" id="WP_243321602.1">
    <property type="nucleotide sequence ID" value="NZ_JALGCL010000003.1"/>
</dbReference>
<dbReference type="NCBIfam" id="TIGR04265">
    <property type="entry name" value="bac_cardiolipin"/>
    <property type="match status" value="1"/>
</dbReference>
<evidence type="ECO:0000256" key="5">
    <source>
        <dbReference type="ARBA" id="ARBA00022692"/>
    </source>
</evidence>
<keyword evidence="9 13" id="KW-0472">Membrane</keyword>
<dbReference type="CDD" id="cd09112">
    <property type="entry name" value="PLDc_CLS_2"/>
    <property type="match status" value="1"/>
</dbReference>
<keyword evidence="4" id="KW-0808">Transferase</keyword>
<dbReference type="Proteomes" id="UP001165423">
    <property type="component" value="Unassembled WGS sequence"/>
</dbReference>
<evidence type="ECO:0000256" key="9">
    <source>
        <dbReference type="ARBA" id="ARBA00023136"/>
    </source>
</evidence>
<evidence type="ECO:0000256" key="12">
    <source>
        <dbReference type="NCBIfam" id="TIGR04265"/>
    </source>
</evidence>
<evidence type="ECO:0000256" key="13">
    <source>
        <dbReference type="SAM" id="Phobius"/>
    </source>
</evidence>
<keyword evidence="6" id="KW-0677">Repeat</keyword>
<keyword evidence="16" id="KW-1185">Reference proteome</keyword>
<feature type="transmembrane region" description="Helical" evidence="13">
    <location>
        <begin position="20"/>
        <end position="39"/>
    </location>
</feature>
<keyword evidence="11" id="KW-1208">Phospholipid metabolism</keyword>
<dbReference type="PROSITE" id="PS50035">
    <property type="entry name" value="PLD"/>
    <property type="match status" value="2"/>
</dbReference>